<dbReference type="Gene3D" id="3.30.450.380">
    <property type="match status" value="1"/>
</dbReference>
<comment type="caution">
    <text evidence="4">The sequence shown here is derived from an EMBL/GenBank/DDBJ whole genome shotgun (WGS) entry which is preliminary data.</text>
</comment>
<dbReference type="EMBL" id="NMVI01000027">
    <property type="protein sequence ID" value="OYN84584.1"/>
    <property type="molecule type" value="Genomic_DNA"/>
</dbReference>
<organism evidence="4 5">
    <name type="scientific">Parenemella sanctibonifatiensis</name>
    <dbReference type="NCBI Taxonomy" id="2016505"/>
    <lineage>
        <taxon>Bacteria</taxon>
        <taxon>Bacillati</taxon>
        <taxon>Actinomycetota</taxon>
        <taxon>Actinomycetes</taxon>
        <taxon>Propionibacteriales</taxon>
        <taxon>Propionibacteriaceae</taxon>
        <taxon>Parenemella</taxon>
    </lineage>
</organism>
<dbReference type="Gene3D" id="3.40.50.300">
    <property type="entry name" value="P-loop containing nucleotide triphosphate hydrolases"/>
    <property type="match status" value="1"/>
</dbReference>
<dbReference type="PANTHER" id="PTHR30486:SF6">
    <property type="entry name" value="TYPE IV PILUS RETRACTATION ATPASE PILT"/>
    <property type="match status" value="1"/>
</dbReference>
<evidence type="ECO:0000313" key="5">
    <source>
        <dbReference type="Proteomes" id="UP000216533"/>
    </source>
</evidence>
<evidence type="ECO:0000256" key="1">
    <source>
        <dbReference type="ARBA" id="ARBA00006611"/>
    </source>
</evidence>
<accession>A0A255DZ65</accession>
<name>A0A255DZ65_9ACTN</name>
<dbReference type="InterPro" id="IPR050921">
    <property type="entry name" value="T4SS_GSP_E_ATPase"/>
</dbReference>
<evidence type="ECO:0000259" key="3">
    <source>
        <dbReference type="Pfam" id="PF00437"/>
    </source>
</evidence>
<dbReference type="Proteomes" id="UP000216533">
    <property type="component" value="Unassembled WGS sequence"/>
</dbReference>
<sequence>MAGVDLELLRSELAELTDDPGVVDVARVLRRHGQPVDEEGVLAAVRQLRRHSRGAGLLDDLLRLDGVTDVLVNGPEEVYLDRGQGLERCQVPFEDDAAVRQLATRIAAAAGRRLDEGSPYVDARLPDGTRVHAILAPVADPGTCISLRVPARRTLDLTAWAGDAAGEAAVAAVGDVVAQRASFLVTGGTGSGKTTLLSSMLALVDPGERIVVVEDSREINPRHPHLVRLEARPANAEGRGRVDLTDLIRQALRMRPDRLVVGEVRGAELTDLLTALNTGHEGGCGTVHANGVAELPARLAALGALAGWQESAVRAQALAALDVIVHVERRGGQRRIAEIGVLTTGPGGELSCVTALRFDPGSAAADAGRRTVHEPVRRGPGHRQLSERLGW</sequence>
<gene>
    <name evidence="4" type="ORF">CGZ92_12145</name>
</gene>
<dbReference type="InterPro" id="IPR001482">
    <property type="entry name" value="T2SS/T4SS_dom"/>
</dbReference>
<dbReference type="RefSeq" id="WP_094451648.1">
    <property type="nucleotide sequence ID" value="NZ_NMVI01000027.1"/>
</dbReference>
<dbReference type="PANTHER" id="PTHR30486">
    <property type="entry name" value="TWITCHING MOTILITY PROTEIN PILT"/>
    <property type="match status" value="1"/>
</dbReference>
<dbReference type="GO" id="GO:0016887">
    <property type="term" value="F:ATP hydrolysis activity"/>
    <property type="evidence" value="ECO:0007669"/>
    <property type="project" value="InterPro"/>
</dbReference>
<evidence type="ECO:0000256" key="2">
    <source>
        <dbReference type="SAM" id="MobiDB-lite"/>
    </source>
</evidence>
<reference evidence="4 5" key="1">
    <citation type="submission" date="2017-07" db="EMBL/GenBank/DDBJ databases">
        <title>Draft whole genome sequences of clinical Proprionibacteriaceae strains.</title>
        <authorList>
            <person name="Bernier A.-M."/>
            <person name="Bernard K."/>
            <person name="Domingo M.-C."/>
        </authorList>
    </citation>
    <scope>NUCLEOTIDE SEQUENCE [LARGE SCALE GENOMIC DNA]</scope>
    <source>
        <strain evidence="4 5">NML 160184</strain>
    </source>
</reference>
<evidence type="ECO:0000313" key="4">
    <source>
        <dbReference type="EMBL" id="OYN84584.1"/>
    </source>
</evidence>
<dbReference type="AlphaFoldDB" id="A0A255DZ65"/>
<feature type="domain" description="Bacterial type II secretion system protein E" evidence="3">
    <location>
        <begin position="65"/>
        <end position="313"/>
    </location>
</feature>
<dbReference type="Pfam" id="PF00437">
    <property type="entry name" value="T2SSE"/>
    <property type="match status" value="1"/>
</dbReference>
<comment type="similarity">
    <text evidence="1">Belongs to the GSP E family.</text>
</comment>
<protein>
    <submittedName>
        <fullName evidence="4">Pilus assembly protein CpaF</fullName>
    </submittedName>
</protein>
<dbReference type="InterPro" id="IPR027417">
    <property type="entry name" value="P-loop_NTPase"/>
</dbReference>
<dbReference type="SUPFAM" id="SSF52540">
    <property type="entry name" value="P-loop containing nucleoside triphosphate hydrolases"/>
    <property type="match status" value="1"/>
</dbReference>
<dbReference type="NCBIfam" id="TIGR03819">
    <property type="entry name" value="heli_sec_ATPase"/>
    <property type="match status" value="1"/>
</dbReference>
<proteinExistence type="inferred from homology"/>
<dbReference type="InterPro" id="IPR022399">
    <property type="entry name" value="TadA-like_ATPase"/>
</dbReference>
<dbReference type="CDD" id="cd01130">
    <property type="entry name" value="VirB11-like_ATPase"/>
    <property type="match status" value="1"/>
</dbReference>
<feature type="compositionally biased region" description="Basic and acidic residues" evidence="2">
    <location>
        <begin position="367"/>
        <end position="377"/>
    </location>
</feature>
<feature type="region of interest" description="Disordered" evidence="2">
    <location>
        <begin position="364"/>
        <end position="391"/>
    </location>
</feature>